<protein>
    <submittedName>
        <fullName evidence="1">Uncharacterized protein</fullName>
    </submittedName>
</protein>
<comment type="caution">
    <text evidence="1">The sequence shown here is derived from an EMBL/GenBank/DDBJ whole genome shotgun (WGS) entry which is preliminary data.</text>
</comment>
<evidence type="ECO:0000313" key="1">
    <source>
        <dbReference type="EMBL" id="PIU68290.1"/>
    </source>
</evidence>
<dbReference type="EMBL" id="PEWD01000084">
    <property type="protein sequence ID" value="PIU68290.1"/>
    <property type="molecule type" value="Genomic_DNA"/>
</dbReference>
<name>A0A2M7ALZ7_UNCKA</name>
<evidence type="ECO:0000313" key="2">
    <source>
        <dbReference type="Proteomes" id="UP000229916"/>
    </source>
</evidence>
<reference evidence="2" key="1">
    <citation type="submission" date="2017-09" db="EMBL/GenBank/DDBJ databases">
        <title>Depth-based differentiation of microbial function through sediment-hosted aquifers and enrichment of novel symbionts in the deep terrestrial subsurface.</title>
        <authorList>
            <person name="Probst A.J."/>
            <person name="Ladd B."/>
            <person name="Jarett J.K."/>
            <person name="Geller-Mcgrath D.E."/>
            <person name="Sieber C.M.K."/>
            <person name="Emerson J.B."/>
            <person name="Anantharaman K."/>
            <person name="Thomas B.C."/>
            <person name="Malmstrom R."/>
            <person name="Stieglmeier M."/>
            <person name="Klingl A."/>
            <person name="Woyke T."/>
            <person name="Ryan C.M."/>
            <person name="Banfield J.F."/>
        </authorList>
    </citation>
    <scope>NUCLEOTIDE SEQUENCE [LARGE SCALE GENOMIC DNA]</scope>
</reference>
<gene>
    <name evidence="1" type="ORF">COS81_04460</name>
</gene>
<proteinExistence type="predicted"/>
<dbReference type="Proteomes" id="UP000229916">
    <property type="component" value="Unassembled WGS sequence"/>
</dbReference>
<sequence>MGESFKNIRRIRPPIRREPAISEYHGVKPVGIYTQITPFCHKFFAKIPYYLGSTQLPFCILQLVEYILLRLNPPICQLAEAGWSKKRFYRSTSWRTSTFFSCTSPFRSASVEE</sequence>
<organism evidence="1 2">
    <name type="scientific">candidate division WWE3 bacterium CG06_land_8_20_14_3_00_42_16</name>
    <dbReference type="NCBI Taxonomy" id="1975083"/>
    <lineage>
        <taxon>Bacteria</taxon>
        <taxon>Katanobacteria</taxon>
    </lineage>
</organism>
<accession>A0A2M7ALZ7</accession>
<dbReference type="AlphaFoldDB" id="A0A2M7ALZ7"/>